<dbReference type="CDD" id="cd03443">
    <property type="entry name" value="PaaI_thioesterase"/>
    <property type="match status" value="1"/>
</dbReference>
<evidence type="ECO:0000256" key="17">
    <source>
        <dbReference type="ARBA" id="ARBA00052976"/>
    </source>
</evidence>
<dbReference type="eggNOG" id="KOG3328">
    <property type="taxonomic scope" value="Eukaryota"/>
</dbReference>
<evidence type="ECO:0000256" key="16">
    <source>
        <dbReference type="ARBA" id="ARBA00050199"/>
    </source>
</evidence>
<dbReference type="InterPro" id="IPR039298">
    <property type="entry name" value="ACOT13"/>
</dbReference>
<evidence type="ECO:0000256" key="8">
    <source>
        <dbReference type="ARBA" id="ARBA00022990"/>
    </source>
</evidence>
<evidence type="ECO:0000259" key="25">
    <source>
        <dbReference type="Pfam" id="PF03061"/>
    </source>
</evidence>
<evidence type="ECO:0000256" key="1">
    <source>
        <dbReference type="ARBA" id="ARBA00004123"/>
    </source>
</evidence>
<keyword evidence="11" id="KW-0206">Cytoskeleton</keyword>
<keyword evidence="12" id="KW-0539">Nucleus</keyword>
<feature type="region of interest" description="Disordered" evidence="24">
    <location>
        <begin position="128"/>
        <end position="208"/>
    </location>
</feature>
<proteinExistence type="inferred from homology"/>
<accession>A0A1X7TWY7</accession>
<feature type="compositionally biased region" description="Polar residues" evidence="24">
    <location>
        <begin position="131"/>
        <end position="156"/>
    </location>
</feature>
<dbReference type="GO" id="GO:0006629">
    <property type="term" value="P:lipid metabolic process"/>
    <property type="evidence" value="ECO:0007669"/>
    <property type="project" value="UniProtKB-KW"/>
</dbReference>
<evidence type="ECO:0000256" key="5">
    <source>
        <dbReference type="ARBA" id="ARBA00008324"/>
    </source>
</evidence>
<dbReference type="Gene3D" id="3.10.129.10">
    <property type="entry name" value="Hotdog Thioesterase"/>
    <property type="match status" value="1"/>
</dbReference>
<dbReference type="SUPFAM" id="SSF54637">
    <property type="entry name" value="Thioesterase/thiol ester dehydrase-isomerase"/>
    <property type="match status" value="1"/>
</dbReference>
<comment type="catalytic activity">
    <reaction evidence="13">
        <text>octanoyl-CoA + H2O = octanoate + CoA + H(+)</text>
        <dbReference type="Rhea" id="RHEA:30143"/>
        <dbReference type="ChEBI" id="CHEBI:15377"/>
        <dbReference type="ChEBI" id="CHEBI:15378"/>
        <dbReference type="ChEBI" id="CHEBI:25646"/>
        <dbReference type="ChEBI" id="CHEBI:57287"/>
        <dbReference type="ChEBI" id="CHEBI:57386"/>
    </reaction>
    <physiologicalReaction direction="left-to-right" evidence="13">
        <dbReference type="Rhea" id="RHEA:30144"/>
    </physiologicalReaction>
</comment>
<comment type="catalytic activity">
    <reaction evidence="15">
        <text>dodecanoyl-CoA + H2O = dodecanoate + CoA + H(+)</text>
        <dbReference type="Rhea" id="RHEA:30135"/>
        <dbReference type="ChEBI" id="CHEBI:15377"/>
        <dbReference type="ChEBI" id="CHEBI:15378"/>
        <dbReference type="ChEBI" id="CHEBI:18262"/>
        <dbReference type="ChEBI" id="CHEBI:57287"/>
        <dbReference type="ChEBI" id="CHEBI:57375"/>
    </reaction>
    <physiologicalReaction direction="left-to-right" evidence="15">
        <dbReference type="Rhea" id="RHEA:30136"/>
    </physiologicalReaction>
</comment>
<dbReference type="EnsemblMetazoa" id="Aqu2.1.19900_001">
    <property type="protein sequence ID" value="Aqu2.1.19900_001"/>
    <property type="gene ID" value="Aqu2.1.19900"/>
</dbReference>
<dbReference type="PANTHER" id="PTHR21660:SF1">
    <property type="entry name" value="ACYL-COENZYME A THIOESTERASE 13"/>
    <property type="match status" value="1"/>
</dbReference>
<evidence type="ECO:0000256" key="10">
    <source>
        <dbReference type="ARBA" id="ARBA00023128"/>
    </source>
</evidence>
<dbReference type="NCBIfam" id="TIGR00369">
    <property type="entry name" value="unchar_dom_1"/>
    <property type="match status" value="1"/>
</dbReference>
<feature type="domain" description="Thioesterase" evidence="25">
    <location>
        <begin position="54"/>
        <end position="116"/>
    </location>
</feature>
<evidence type="ECO:0000256" key="3">
    <source>
        <dbReference type="ARBA" id="ARBA00004186"/>
    </source>
</evidence>
<dbReference type="OrthoDB" id="46529at2759"/>
<evidence type="ECO:0000256" key="9">
    <source>
        <dbReference type="ARBA" id="ARBA00023098"/>
    </source>
</evidence>
<dbReference type="GO" id="GO:0005634">
    <property type="term" value="C:nucleus"/>
    <property type="evidence" value="ECO:0007669"/>
    <property type="project" value="UniProtKB-SubCell"/>
</dbReference>
<evidence type="ECO:0000256" key="23">
    <source>
        <dbReference type="ARBA" id="ARBA00083956"/>
    </source>
</evidence>
<dbReference type="Pfam" id="PF03061">
    <property type="entry name" value="4HBT"/>
    <property type="match status" value="1"/>
</dbReference>
<comment type="subcellular location">
    <subcellularLocation>
        <location evidence="3">Cytoplasm</location>
        <location evidence="3">Cytoskeleton</location>
        <location evidence="3">Spindle</location>
    </subcellularLocation>
    <subcellularLocation>
        <location evidence="4">Cytoplasm</location>
        <location evidence="4">Cytosol</location>
    </subcellularLocation>
    <subcellularLocation>
        <location evidence="2">Mitochondrion</location>
    </subcellularLocation>
    <subcellularLocation>
        <location evidence="1">Nucleus</location>
    </subcellularLocation>
</comment>
<dbReference type="FunFam" id="3.10.129.10:FF:000021">
    <property type="entry name" value="Acyl-coenzyme A thioesterase 13"/>
    <property type="match status" value="1"/>
</dbReference>
<dbReference type="GO" id="GO:0005819">
    <property type="term" value="C:spindle"/>
    <property type="evidence" value="ECO:0007669"/>
    <property type="project" value="UniProtKB-SubCell"/>
</dbReference>
<comment type="catalytic activity">
    <reaction evidence="16">
        <text>hexanoyl-CoA + H2O = hexanoate + CoA + H(+)</text>
        <dbReference type="Rhea" id="RHEA:40115"/>
        <dbReference type="ChEBI" id="CHEBI:15377"/>
        <dbReference type="ChEBI" id="CHEBI:15378"/>
        <dbReference type="ChEBI" id="CHEBI:17120"/>
        <dbReference type="ChEBI" id="CHEBI:57287"/>
        <dbReference type="ChEBI" id="CHEBI:62620"/>
    </reaction>
    <physiologicalReaction direction="left-to-right" evidence="16">
        <dbReference type="Rhea" id="RHEA:40116"/>
    </physiologicalReaction>
</comment>
<dbReference type="AlphaFoldDB" id="A0A1X7TWY7"/>
<comment type="catalytic activity">
    <reaction evidence="17">
        <text>a fatty acyl-CoA + H2O = a fatty acid + CoA + H(+)</text>
        <dbReference type="Rhea" id="RHEA:16781"/>
        <dbReference type="ChEBI" id="CHEBI:15377"/>
        <dbReference type="ChEBI" id="CHEBI:15378"/>
        <dbReference type="ChEBI" id="CHEBI:28868"/>
        <dbReference type="ChEBI" id="CHEBI:57287"/>
        <dbReference type="ChEBI" id="CHEBI:77636"/>
    </reaction>
    <physiologicalReaction direction="left-to-right" evidence="17">
        <dbReference type="Rhea" id="RHEA:16782"/>
    </physiologicalReaction>
</comment>
<comment type="similarity">
    <text evidence="5">Belongs to the thioesterase PaaI family.</text>
</comment>
<evidence type="ECO:0000256" key="11">
    <source>
        <dbReference type="ARBA" id="ARBA00023212"/>
    </source>
</evidence>
<sequence length="240" mass="25722">MASSSMVSKIQQLGKMLSETKSFDRVLSKVRIVSAAKGKLSCELTVGEEHTNLGGTLHGGLTATIIDSVSTWAIVSAEHPPGVSTDLNISYMRPAKIGETVIIDAECLKVGKTLAFAIPKQAIDTPGVATRRSSLRSMSEQRSLEPQVTESKTGLSEGNLHGDKGATPTLNGDEGIDLRRRGRDPPSYHRKREMTKAMSPSQIHGTSLNDHPLVTAVYHITAKCPGPDAMDVRIKVKATP</sequence>
<evidence type="ECO:0000256" key="6">
    <source>
        <dbReference type="ARBA" id="ARBA00022490"/>
    </source>
</evidence>
<evidence type="ECO:0000256" key="19">
    <source>
        <dbReference type="ARBA" id="ARBA00064709"/>
    </source>
</evidence>
<dbReference type="STRING" id="400682.A0A1X7TWY7"/>
<keyword evidence="6" id="KW-0963">Cytoplasm</keyword>
<dbReference type="GO" id="GO:0005829">
    <property type="term" value="C:cytosol"/>
    <property type="evidence" value="ECO:0007669"/>
    <property type="project" value="UniProtKB-SubCell"/>
</dbReference>
<evidence type="ECO:0000256" key="18">
    <source>
        <dbReference type="ARBA" id="ARBA00058205"/>
    </source>
</evidence>
<evidence type="ECO:0000256" key="20">
    <source>
        <dbReference type="ARBA" id="ARBA00067273"/>
    </source>
</evidence>
<reference evidence="26" key="1">
    <citation type="submission" date="2017-05" db="UniProtKB">
        <authorList>
            <consortium name="EnsemblMetazoa"/>
        </authorList>
    </citation>
    <scope>IDENTIFICATION</scope>
</reference>
<organism evidence="26">
    <name type="scientific">Amphimedon queenslandica</name>
    <name type="common">Sponge</name>
    <dbReference type="NCBI Taxonomy" id="400682"/>
    <lineage>
        <taxon>Eukaryota</taxon>
        <taxon>Metazoa</taxon>
        <taxon>Porifera</taxon>
        <taxon>Demospongiae</taxon>
        <taxon>Heteroscleromorpha</taxon>
        <taxon>Haplosclerida</taxon>
        <taxon>Niphatidae</taxon>
        <taxon>Amphimedon</taxon>
    </lineage>
</organism>
<feature type="compositionally biased region" description="Basic and acidic residues" evidence="24">
    <location>
        <begin position="176"/>
        <end position="187"/>
    </location>
</feature>
<keyword evidence="7" id="KW-0378">Hydrolase</keyword>
<comment type="catalytic activity">
    <reaction evidence="14">
        <text>decanoyl-CoA + H2O = decanoate + CoA + H(+)</text>
        <dbReference type="Rhea" id="RHEA:40059"/>
        <dbReference type="ChEBI" id="CHEBI:15377"/>
        <dbReference type="ChEBI" id="CHEBI:15378"/>
        <dbReference type="ChEBI" id="CHEBI:27689"/>
        <dbReference type="ChEBI" id="CHEBI:57287"/>
        <dbReference type="ChEBI" id="CHEBI:61430"/>
    </reaction>
    <physiologicalReaction direction="left-to-right" evidence="14">
        <dbReference type="Rhea" id="RHEA:40060"/>
    </physiologicalReaction>
</comment>
<evidence type="ECO:0000256" key="14">
    <source>
        <dbReference type="ARBA" id="ARBA00047969"/>
    </source>
</evidence>
<dbReference type="GO" id="GO:0005739">
    <property type="term" value="C:mitochondrion"/>
    <property type="evidence" value="ECO:0007669"/>
    <property type="project" value="UniProtKB-SubCell"/>
</dbReference>
<comment type="function">
    <text evidence="18">Catalyzes the hydrolysis of acyl-CoAs into free fatty acids and coenzyme A (CoASH), regulating their respective intracellular levels. Has acyl-CoA thioesterase activity towards medium (C12) and long-chain (C18) fatty acyl-CoA substrates. Can also hydrolyze 3-hydroxyphenylacetyl-CoA and 3,4-dihydroxyphenylacetyl-CoA (in vitro). May play a role in controlling adaptive thermogenesis.</text>
</comment>
<keyword evidence="9" id="KW-0443">Lipid metabolism</keyword>
<dbReference type="InterPro" id="IPR003736">
    <property type="entry name" value="PAAI_dom"/>
</dbReference>
<evidence type="ECO:0000256" key="12">
    <source>
        <dbReference type="ARBA" id="ARBA00023242"/>
    </source>
</evidence>
<evidence type="ECO:0000313" key="26">
    <source>
        <dbReference type="EnsemblMetazoa" id="Aqu2.1.19900_001"/>
    </source>
</evidence>
<evidence type="ECO:0000256" key="15">
    <source>
        <dbReference type="ARBA" id="ARBA00048074"/>
    </source>
</evidence>
<comment type="subunit">
    <text evidence="19">Homotetramer. Interacts with PCTP.</text>
</comment>
<keyword evidence="8" id="KW-0007">Acetylation</keyword>
<evidence type="ECO:0000256" key="24">
    <source>
        <dbReference type="SAM" id="MobiDB-lite"/>
    </source>
</evidence>
<feature type="compositionally biased region" description="Polar residues" evidence="24">
    <location>
        <begin position="198"/>
        <end position="208"/>
    </location>
</feature>
<evidence type="ECO:0000256" key="7">
    <source>
        <dbReference type="ARBA" id="ARBA00022801"/>
    </source>
</evidence>
<protein>
    <recommendedName>
        <fullName evidence="20">Acyl-coenzyme A thioesterase 13</fullName>
    </recommendedName>
    <alternativeName>
        <fullName evidence="22">Hotdog-fold thioesterase superfamily member 2</fullName>
    </alternativeName>
    <alternativeName>
        <fullName evidence="21">Palmitoyl-CoA hydrolase</fullName>
    </alternativeName>
    <alternativeName>
        <fullName evidence="23">Thioesterase superfamily member 2</fullName>
    </alternativeName>
</protein>
<dbReference type="GO" id="GO:0047617">
    <property type="term" value="F:fatty acyl-CoA hydrolase activity"/>
    <property type="evidence" value="ECO:0007669"/>
    <property type="project" value="InterPro"/>
</dbReference>
<evidence type="ECO:0000256" key="2">
    <source>
        <dbReference type="ARBA" id="ARBA00004173"/>
    </source>
</evidence>
<evidence type="ECO:0000256" key="13">
    <source>
        <dbReference type="ARBA" id="ARBA00047588"/>
    </source>
</evidence>
<dbReference type="PANTHER" id="PTHR21660">
    <property type="entry name" value="THIOESTERASE SUPERFAMILY MEMBER-RELATED"/>
    <property type="match status" value="1"/>
</dbReference>
<keyword evidence="10" id="KW-0496">Mitochondrion</keyword>
<dbReference type="InterPro" id="IPR006683">
    <property type="entry name" value="Thioestr_dom"/>
</dbReference>
<name>A0A1X7TWY7_AMPQE</name>
<dbReference type="InterPro" id="IPR029069">
    <property type="entry name" value="HotDog_dom_sf"/>
</dbReference>
<evidence type="ECO:0000256" key="4">
    <source>
        <dbReference type="ARBA" id="ARBA00004514"/>
    </source>
</evidence>
<evidence type="ECO:0000256" key="22">
    <source>
        <dbReference type="ARBA" id="ARBA00081533"/>
    </source>
</evidence>
<dbReference type="InParanoid" id="A0A1X7TWY7"/>
<evidence type="ECO:0000256" key="21">
    <source>
        <dbReference type="ARBA" id="ARBA00075657"/>
    </source>
</evidence>